<evidence type="ECO:0000313" key="1">
    <source>
        <dbReference type="EMBL" id="GFO03285.1"/>
    </source>
</evidence>
<name>A0AAV4A905_9GAST</name>
<evidence type="ECO:0000313" key="2">
    <source>
        <dbReference type="Proteomes" id="UP000735302"/>
    </source>
</evidence>
<sequence length="101" mass="11516">MHSVATKVRKKRQGRAEARWMDDIRRAAGPQWQSKAQDRGNGRHLQRATGQPICMHAKFHYGMDEVADFTINPIKGPIYFAAAFYECTTADLWCNSYQPSA</sequence>
<accession>A0AAV4A905</accession>
<proteinExistence type="predicted"/>
<protein>
    <submittedName>
        <fullName evidence="1">Uncharacterized protein</fullName>
    </submittedName>
</protein>
<organism evidence="1 2">
    <name type="scientific">Plakobranchus ocellatus</name>
    <dbReference type="NCBI Taxonomy" id="259542"/>
    <lineage>
        <taxon>Eukaryota</taxon>
        <taxon>Metazoa</taxon>
        <taxon>Spiralia</taxon>
        <taxon>Lophotrochozoa</taxon>
        <taxon>Mollusca</taxon>
        <taxon>Gastropoda</taxon>
        <taxon>Heterobranchia</taxon>
        <taxon>Euthyneura</taxon>
        <taxon>Panpulmonata</taxon>
        <taxon>Sacoglossa</taxon>
        <taxon>Placobranchoidea</taxon>
        <taxon>Plakobranchidae</taxon>
        <taxon>Plakobranchus</taxon>
    </lineage>
</organism>
<dbReference type="AlphaFoldDB" id="A0AAV4A905"/>
<keyword evidence="2" id="KW-1185">Reference proteome</keyword>
<comment type="caution">
    <text evidence="1">The sequence shown here is derived from an EMBL/GenBank/DDBJ whole genome shotgun (WGS) entry which is preliminary data.</text>
</comment>
<dbReference type="EMBL" id="BLXT01003724">
    <property type="protein sequence ID" value="GFO03285.1"/>
    <property type="molecule type" value="Genomic_DNA"/>
</dbReference>
<dbReference type="Proteomes" id="UP000735302">
    <property type="component" value="Unassembled WGS sequence"/>
</dbReference>
<reference evidence="1 2" key="1">
    <citation type="journal article" date="2021" name="Elife">
        <title>Chloroplast acquisition without the gene transfer in kleptoplastic sea slugs, Plakobranchus ocellatus.</title>
        <authorList>
            <person name="Maeda T."/>
            <person name="Takahashi S."/>
            <person name="Yoshida T."/>
            <person name="Shimamura S."/>
            <person name="Takaki Y."/>
            <person name="Nagai Y."/>
            <person name="Toyoda A."/>
            <person name="Suzuki Y."/>
            <person name="Arimoto A."/>
            <person name="Ishii H."/>
            <person name="Satoh N."/>
            <person name="Nishiyama T."/>
            <person name="Hasebe M."/>
            <person name="Maruyama T."/>
            <person name="Minagawa J."/>
            <person name="Obokata J."/>
            <person name="Shigenobu S."/>
        </authorList>
    </citation>
    <scope>NUCLEOTIDE SEQUENCE [LARGE SCALE GENOMIC DNA]</scope>
</reference>
<gene>
    <name evidence="1" type="ORF">PoB_002979000</name>
</gene>